<evidence type="ECO:0000256" key="2">
    <source>
        <dbReference type="ARBA" id="ARBA00011133"/>
    </source>
</evidence>
<dbReference type="SMART" id="SM01416">
    <property type="entry name" value="Ribosomal_L19e"/>
    <property type="match status" value="1"/>
</dbReference>
<evidence type="ECO:0000313" key="10">
    <source>
        <dbReference type="EMBL" id="KAH0519080.1"/>
    </source>
</evidence>
<dbReference type="GO" id="GO:0006412">
    <property type="term" value="P:translation"/>
    <property type="evidence" value="ECO:0007669"/>
    <property type="project" value="InterPro"/>
</dbReference>
<feature type="domain" description="Large ribosomal subunit protein eL19" evidence="9">
    <location>
        <begin position="1"/>
        <end position="92"/>
    </location>
</feature>
<dbReference type="PANTHER" id="PTHR10722">
    <property type="entry name" value="60S RIBOSOMAL PROTEIN L19"/>
    <property type="match status" value="1"/>
</dbReference>
<keyword evidence="4 10" id="KW-0689">Ribosomal protein</keyword>
<dbReference type="InterPro" id="IPR057259">
    <property type="entry name" value="Ribosomal_L19e"/>
</dbReference>
<name>A0A8J6GXM9_MICOH</name>
<dbReference type="InterPro" id="IPR035970">
    <property type="entry name" value="60S_ribosomal_eL19_sf"/>
</dbReference>
<dbReference type="InterPro" id="IPR000196">
    <property type="entry name" value="Ribosomal_eL19_dom"/>
</dbReference>
<dbReference type="GO" id="GO:0003723">
    <property type="term" value="F:RNA binding"/>
    <property type="evidence" value="ECO:0007669"/>
    <property type="project" value="InterPro"/>
</dbReference>
<comment type="similarity">
    <text evidence="1">Belongs to the eukaryotic ribosomal protein eL19 family.</text>
</comment>
<dbReference type="GO" id="GO:0003735">
    <property type="term" value="F:structural constituent of ribosome"/>
    <property type="evidence" value="ECO:0007669"/>
    <property type="project" value="InterPro"/>
</dbReference>
<evidence type="ECO:0000256" key="4">
    <source>
        <dbReference type="ARBA" id="ARBA00022980"/>
    </source>
</evidence>
<keyword evidence="3" id="KW-0164">Citrullination</keyword>
<evidence type="ECO:0000259" key="9">
    <source>
        <dbReference type="SMART" id="SM01416"/>
    </source>
</evidence>
<dbReference type="Gene3D" id="1.10.1200.240">
    <property type="match status" value="1"/>
</dbReference>
<dbReference type="InterPro" id="IPR039547">
    <property type="entry name" value="Ribosomal_eL19"/>
</dbReference>
<reference evidence="10" key="1">
    <citation type="submission" date="2020-03" db="EMBL/GenBank/DDBJ databases">
        <title>Studies in the Genomics of Life Span.</title>
        <authorList>
            <person name="Glass D."/>
        </authorList>
    </citation>
    <scope>NUCLEOTIDE SEQUENCE</scope>
    <source>
        <strain evidence="10">LTLLF</strain>
        <tissue evidence="10">Muscle</tissue>
    </source>
</reference>
<evidence type="ECO:0000256" key="7">
    <source>
        <dbReference type="ARBA" id="ARBA00035217"/>
    </source>
</evidence>
<evidence type="ECO:0000256" key="6">
    <source>
        <dbReference type="ARBA" id="ARBA00034092"/>
    </source>
</evidence>
<comment type="caution">
    <text evidence="10">The sequence shown here is derived from an EMBL/GenBank/DDBJ whole genome shotgun (WGS) entry which is preliminary data.</text>
</comment>
<sequence>MDPNETSEITNANSGQQIWKLIKDGLNIRKPVTVHSQARCWKNTLAQRKGRHTGVGKRKATSMLECPSLYLKGKGNVSKDKQILLEHIHKLKSCTQAE</sequence>
<dbReference type="InterPro" id="IPR015972">
    <property type="entry name" value="Ribosomal_eL19_dom1"/>
</dbReference>
<dbReference type="EMBL" id="JAATJU010008000">
    <property type="protein sequence ID" value="KAH0519080.1"/>
    <property type="molecule type" value="Genomic_DNA"/>
</dbReference>
<evidence type="ECO:0000313" key="11">
    <source>
        <dbReference type="Proteomes" id="UP000710432"/>
    </source>
</evidence>
<dbReference type="Gene3D" id="1.10.1650.10">
    <property type="match status" value="1"/>
</dbReference>
<organism evidence="10 11">
    <name type="scientific">Microtus ochrogaster</name>
    <name type="common">Prairie vole</name>
    <dbReference type="NCBI Taxonomy" id="79684"/>
    <lineage>
        <taxon>Eukaryota</taxon>
        <taxon>Metazoa</taxon>
        <taxon>Chordata</taxon>
        <taxon>Craniata</taxon>
        <taxon>Vertebrata</taxon>
        <taxon>Euteleostomi</taxon>
        <taxon>Mammalia</taxon>
        <taxon>Eutheria</taxon>
        <taxon>Euarchontoglires</taxon>
        <taxon>Glires</taxon>
        <taxon>Rodentia</taxon>
        <taxon>Myomorpha</taxon>
        <taxon>Muroidea</taxon>
        <taxon>Cricetidae</taxon>
        <taxon>Arvicolinae</taxon>
        <taxon>Microtus</taxon>
    </lineage>
</organism>
<gene>
    <name evidence="10" type="ORF">LTLLF_113530</name>
</gene>
<dbReference type="AlphaFoldDB" id="A0A8J6GXM9"/>
<dbReference type="Proteomes" id="UP000710432">
    <property type="component" value="Unassembled WGS sequence"/>
</dbReference>
<comment type="function">
    <text evidence="6">Component of the large ribosomal subunit. The ribosome is a large ribonucleoprotein complex responsible for the synthesis of proteins in the cell.</text>
</comment>
<keyword evidence="5" id="KW-0687">Ribonucleoprotein</keyword>
<evidence type="ECO:0000256" key="5">
    <source>
        <dbReference type="ARBA" id="ARBA00023274"/>
    </source>
</evidence>
<evidence type="ECO:0000256" key="3">
    <source>
        <dbReference type="ARBA" id="ARBA00022934"/>
    </source>
</evidence>
<proteinExistence type="inferred from homology"/>
<accession>A0A8J6GXM9</accession>
<evidence type="ECO:0000256" key="1">
    <source>
        <dbReference type="ARBA" id="ARBA00011082"/>
    </source>
</evidence>
<evidence type="ECO:0000256" key="8">
    <source>
        <dbReference type="ARBA" id="ARBA00035324"/>
    </source>
</evidence>
<dbReference type="Pfam" id="PF01280">
    <property type="entry name" value="Ribosomal_L19e"/>
    <property type="match status" value="1"/>
</dbReference>
<dbReference type="GO" id="GO:0022625">
    <property type="term" value="C:cytosolic large ribosomal subunit"/>
    <property type="evidence" value="ECO:0007669"/>
    <property type="project" value="InterPro"/>
</dbReference>
<dbReference type="SUPFAM" id="SSF48140">
    <property type="entry name" value="Ribosomal protein L19 (L19e)"/>
    <property type="match status" value="1"/>
</dbReference>
<protein>
    <recommendedName>
        <fullName evidence="7">Large ribosomal subunit protein eL19</fullName>
    </recommendedName>
    <alternativeName>
        <fullName evidence="8">60S ribosomal protein L19</fullName>
    </alternativeName>
</protein>
<comment type="subunit">
    <text evidence="2">Component of the large ribosomal subunit.</text>
</comment>